<proteinExistence type="predicted"/>
<reference evidence="1 2" key="1">
    <citation type="submission" date="2018-07" db="EMBL/GenBank/DDBJ databases">
        <title>Complete genome sequence of Flavobacterium arcticum type strain SM1502T.</title>
        <authorList>
            <person name="Li Y."/>
            <person name="Li D.-D."/>
        </authorList>
    </citation>
    <scope>NUCLEOTIDE SEQUENCE [LARGE SCALE GENOMIC DNA]</scope>
    <source>
        <strain evidence="1 2">SM1502</strain>
    </source>
</reference>
<dbReference type="EMBL" id="CP031188">
    <property type="protein sequence ID" value="AXG75196.1"/>
    <property type="molecule type" value="Genomic_DNA"/>
</dbReference>
<evidence type="ECO:0000313" key="2">
    <source>
        <dbReference type="Proteomes" id="UP000253951"/>
    </source>
</evidence>
<dbReference type="Proteomes" id="UP000253951">
    <property type="component" value="Chromosome"/>
</dbReference>
<sequence>MKALGKRYTPEIHVELEISKIFDGISRDEHFEKQITNLLDTLLIRYGKIYNKNEGEEKLLRVLEENIIEFRKLFDSNSFQGISTIDYSIFLESIKNISEASDKLYEFYTTIQNNNEGEKHSNKFGNEINRLNEFDSSLNALKSFFLSKTAKLSNLPILLIEGEAGIGKSHLLADKVVKRTQGGKGSLLLLGQHFVTEGDPWVQLSNKLQLKCNKQEFLGALNAKAQVSGNRFIIFIDAINEGKGRYFWGDNLAPFIHLISQYEWLGLVLSIRSSYVDLIAPREQGLDENLVRYIHRGFLDIEYEASKLFFDNFGIELPSVPLLHPEFQNPLFLKLFCEGLHKAGYTRVPGGFQGISAIIDFFINSSNDKLQKPSELDYPKNINIVKRAIEALMKEKLENNRQYIEYEKAYGICEIILKDFSSKRNLVDALISEGVLSKNIFYVQQGKHEEGVYLAYERFEDHASVSYLLNRDIDLETEFSKEGSLFQFIKDDSSCYTNRGIIDALSIQLPEKYSRELYEFTNHLGNGGKYVIAESFVESLLWRKIETMHDGLHDYINEVVLSFQGTGDQFWDTMVAVSAIPNHQFNALSLHKNLFNRSMADRDSWWSSSYLSRQMEWSGSVKRLVEWSWSIEDRKYISDDSILLASIALTWFLCSPDRVLRDSSTKALVCLLKNRLYLVVELLKKFEGINDPYIYDRLFAASYGASLRTDDTKALPELCNYIFETIFNKKEVYPHILLRDYARSIIEYANHIGIKLDFDIVKARPPYQSVFPEEALTNEELDTRYKLDYDSKEYKDYHRSQNVILHSMTTEYGRGTGGYGDFGRYTFQSALRAWNINPNVLSNKAVEWVFEKYGYDVEKHGRFDNNIPWTGRRANGLERIGKKYQWLALYEILARVADNIPDFSDRGRYWDDEEESDRKYDGPWEPYIRDIDPTLLIKDTGSVNEDIPTDFWWINTAPIETELSDDQWISNEGDIPDAGEIISVKDNDGNEWLILEGYPEWAEKRQLGEEKYDVPHKRMWWQIRSYLVKEEDYKEFIEWTDQQNFWGRWMPESRDRYELFYRESYWSPGYKFFQQDYYDGIPWKKIRNQNYQEEEFEVMVTTDSYMWEKEFDFSKEQTIRIFKPTQHIYEKMNLFHSEKDGEFIDENGHLVCFDSSVYNNSKQFLLIKKEAFLKYLEQEKLRTVWTMIGEKQIIGGSLGRSHGRKFNLMELSGSFRLEAKAITGNVQTKLE</sequence>
<organism evidence="1 2">
    <name type="scientific">Flavobacterium arcticum</name>
    <dbReference type="NCBI Taxonomy" id="1784713"/>
    <lineage>
        <taxon>Bacteria</taxon>
        <taxon>Pseudomonadati</taxon>
        <taxon>Bacteroidota</taxon>
        <taxon>Flavobacteriia</taxon>
        <taxon>Flavobacteriales</taxon>
        <taxon>Flavobacteriaceae</taxon>
        <taxon>Flavobacterium</taxon>
    </lineage>
</organism>
<protein>
    <submittedName>
        <fullName evidence="1">ATP-binding protein</fullName>
    </submittedName>
</protein>
<dbReference type="AlphaFoldDB" id="A0A345HF36"/>
<dbReference type="OrthoDB" id="9757917at2"/>
<keyword evidence="2" id="KW-1185">Reference proteome</keyword>
<evidence type="ECO:0000313" key="1">
    <source>
        <dbReference type="EMBL" id="AXG75196.1"/>
    </source>
</evidence>
<gene>
    <name evidence="1" type="ORF">DVK85_01465</name>
</gene>
<accession>A0A345HF36</accession>
<dbReference type="GO" id="GO:0005524">
    <property type="term" value="F:ATP binding"/>
    <property type="evidence" value="ECO:0007669"/>
    <property type="project" value="UniProtKB-KW"/>
</dbReference>
<keyword evidence="1" id="KW-0547">Nucleotide-binding</keyword>
<keyword evidence="1" id="KW-0067">ATP-binding</keyword>
<name>A0A345HF36_9FLAO</name>
<dbReference type="KEGG" id="fat:DVK85_01465"/>